<dbReference type="PROSITE" id="PS50850">
    <property type="entry name" value="MFS"/>
    <property type="match status" value="1"/>
</dbReference>
<dbReference type="Pfam" id="PF07690">
    <property type="entry name" value="MFS_1"/>
    <property type="match status" value="1"/>
</dbReference>
<dbReference type="PANTHER" id="PTHR43528">
    <property type="entry name" value="ALPHA-KETOGLUTARATE PERMEASE"/>
    <property type="match status" value="1"/>
</dbReference>
<feature type="transmembrane region" description="Helical" evidence="12">
    <location>
        <begin position="74"/>
        <end position="94"/>
    </location>
</feature>
<evidence type="ECO:0000256" key="11">
    <source>
        <dbReference type="SAM" id="MobiDB-lite"/>
    </source>
</evidence>
<comment type="caution">
    <text evidence="14">The sequence shown here is derived from an EMBL/GenBank/DDBJ whole genome shotgun (WGS) entry which is preliminary data.</text>
</comment>
<protein>
    <recommendedName>
        <fullName evidence="10">Putative proline/betaine transporter</fullName>
    </recommendedName>
</protein>
<dbReference type="GO" id="GO:0005886">
    <property type="term" value="C:plasma membrane"/>
    <property type="evidence" value="ECO:0007669"/>
    <property type="project" value="UniProtKB-SubCell"/>
</dbReference>
<gene>
    <name evidence="14" type="ORF">BJY26_002937</name>
</gene>
<comment type="function">
    <text evidence="9">May be a proton symporter involved in the uptake of osmolytes such as proline and glycine betaine.</text>
</comment>
<evidence type="ECO:0000256" key="9">
    <source>
        <dbReference type="ARBA" id="ARBA00037295"/>
    </source>
</evidence>
<dbReference type="InterPro" id="IPR051084">
    <property type="entry name" value="H+-coupled_symporters"/>
</dbReference>
<dbReference type="InterPro" id="IPR005829">
    <property type="entry name" value="Sugar_transporter_CS"/>
</dbReference>
<dbReference type="InterPro" id="IPR020846">
    <property type="entry name" value="MFS_dom"/>
</dbReference>
<feature type="transmembrane region" description="Helical" evidence="12">
    <location>
        <begin position="205"/>
        <end position="225"/>
    </location>
</feature>
<keyword evidence="5 12" id="KW-0812">Transmembrane</keyword>
<dbReference type="PANTHER" id="PTHR43528:SF1">
    <property type="entry name" value="ALPHA-KETOGLUTARATE PERMEASE"/>
    <property type="match status" value="1"/>
</dbReference>
<dbReference type="PROSITE" id="PS00217">
    <property type="entry name" value="SUGAR_TRANSPORT_2"/>
    <property type="match status" value="1"/>
</dbReference>
<dbReference type="EMBL" id="JACBZP010000001">
    <property type="protein sequence ID" value="NYI68631.1"/>
    <property type="molecule type" value="Genomic_DNA"/>
</dbReference>
<dbReference type="InterPro" id="IPR036259">
    <property type="entry name" value="MFS_trans_sf"/>
</dbReference>
<organism evidence="14 15">
    <name type="scientific">Spelaeicoccus albus</name>
    <dbReference type="NCBI Taxonomy" id="1280376"/>
    <lineage>
        <taxon>Bacteria</taxon>
        <taxon>Bacillati</taxon>
        <taxon>Actinomycetota</taxon>
        <taxon>Actinomycetes</taxon>
        <taxon>Micrococcales</taxon>
        <taxon>Brevibacteriaceae</taxon>
        <taxon>Spelaeicoccus</taxon>
    </lineage>
</organism>
<keyword evidence="3" id="KW-0813">Transport</keyword>
<feature type="transmembrane region" description="Helical" evidence="12">
    <location>
        <begin position="175"/>
        <end position="199"/>
    </location>
</feature>
<sequence>MTAEDFSNPQSDISSPTPDGIEFSTMPPKDKKTLRKAIAGSALGNAVEWFDYGVYAYLSGYIASSFFPGPWGTVATFGVLALSFVFRPLGGFVLGPLGDKLGRQKVMVITIIMMTIPTTLIGILPTFGVVGVLAPILLLLCRIVQGFSTGGEYGGAAVFMAEYAPDRRRGFCGSFLEFGTLLGTGGGALVCTVLTVIVGDDAMSAGWWRLPFLLTLPLGGVALWLRMSLKEPPVFSEAAEHQETSKKPFRDLFSGYWRQIVMLMAFVVLLNIADYMVLTYMPSYLSEVLGHSTVQSNFTLIVIIALMMCVINWFGSLTDRIGRKPLLYVAAIGYILLSVPSFMLIRTHNVFLQGVGIGILGILLVIMLCSISATLPAIFPTQVRYSGFAIGYNISTAVFGGTTAMVNSFFIKELDFDMFPAWYLVAAGIVGLIGIYFFRETAGRSLRGDQIPGDNDEELATAGIPLIGYKQPEPES</sequence>
<feature type="transmembrane region" description="Helical" evidence="12">
    <location>
        <begin position="298"/>
        <end position="314"/>
    </location>
</feature>
<dbReference type="AlphaFoldDB" id="A0A7Z0IIQ5"/>
<keyword evidence="6" id="KW-0769">Symport</keyword>
<evidence type="ECO:0000256" key="10">
    <source>
        <dbReference type="ARBA" id="ARBA00039918"/>
    </source>
</evidence>
<keyword evidence="8 12" id="KW-0472">Membrane</keyword>
<feature type="transmembrane region" description="Helical" evidence="12">
    <location>
        <begin position="106"/>
        <end position="137"/>
    </location>
</feature>
<evidence type="ECO:0000256" key="12">
    <source>
        <dbReference type="SAM" id="Phobius"/>
    </source>
</evidence>
<keyword evidence="4" id="KW-1003">Cell membrane</keyword>
<keyword evidence="15" id="KW-1185">Reference proteome</keyword>
<dbReference type="InterPro" id="IPR011701">
    <property type="entry name" value="MFS"/>
</dbReference>
<dbReference type="FunFam" id="1.20.1250.20:FF:000001">
    <property type="entry name" value="Dicarboxylate MFS transporter"/>
    <property type="match status" value="1"/>
</dbReference>
<dbReference type="Proteomes" id="UP000539111">
    <property type="component" value="Unassembled WGS sequence"/>
</dbReference>
<feature type="region of interest" description="Disordered" evidence="11">
    <location>
        <begin position="1"/>
        <end position="28"/>
    </location>
</feature>
<dbReference type="Gene3D" id="1.20.1250.20">
    <property type="entry name" value="MFS general substrate transporter like domains"/>
    <property type="match status" value="2"/>
</dbReference>
<accession>A0A7Z0IIQ5</accession>
<comment type="subcellular location">
    <subcellularLocation>
        <location evidence="1">Cell membrane</location>
        <topology evidence="1">Multi-pass membrane protein</topology>
    </subcellularLocation>
</comment>
<feature type="transmembrane region" description="Helical" evidence="12">
    <location>
        <begin position="256"/>
        <end position="278"/>
    </location>
</feature>
<feature type="transmembrane region" description="Helical" evidence="12">
    <location>
        <begin position="326"/>
        <end position="345"/>
    </location>
</feature>
<evidence type="ECO:0000256" key="7">
    <source>
        <dbReference type="ARBA" id="ARBA00022989"/>
    </source>
</evidence>
<feature type="transmembrane region" description="Helical" evidence="12">
    <location>
        <begin position="351"/>
        <end position="378"/>
    </location>
</feature>
<dbReference type="RefSeq" id="WP_218852437.1">
    <property type="nucleotide sequence ID" value="NZ_JACBZP010000001.1"/>
</dbReference>
<evidence type="ECO:0000256" key="4">
    <source>
        <dbReference type="ARBA" id="ARBA00022475"/>
    </source>
</evidence>
<evidence type="ECO:0000256" key="8">
    <source>
        <dbReference type="ARBA" id="ARBA00023136"/>
    </source>
</evidence>
<comment type="similarity">
    <text evidence="2">Belongs to the major facilitator superfamily. Metabolite:H+ Symporter (MHS) family (TC 2.A.1.6) family.</text>
</comment>
<feature type="transmembrane region" description="Helical" evidence="12">
    <location>
        <begin position="390"/>
        <end position="409"/>
    </location>
</feature>
<evidence type="ECO:0000313" key="14">
    <source>
        <dbReference type="EMBL" id="NYI68631.1"/>
    </source>
</evidence>
<evidence type="ECO:0000313" key="15">
    <source>
        <dbReference type="Proteomes" id="UP000539111"/>
    </source>
</evidence>
<name>A0A7Z0IIQ5_9MICO</name>
<dbReference type="SUPFAM" id="SSF103473">
    <property type="entry name" value="MFS general substrate transporter"/>
    <property type="match status" value="1"/>
</dbReference>
<evidence type="ECO:0000256" key="2">
    <source>
        <dbReference type="ARBA" id="ARBA00008240"/>
    </source>
</evidence>
<evidence type="ECO:0000259" key="13">
    <source>
        <dbReference type="PROSITE" id="PS50850"/>
    </source>
</evidence>
<evidence type="ECO:0000256" key="6">
    <source>
        <dbReference type="ARBA" id="ARBA00022847"/>
    </source>
</evidence>
<evidence type="ECO:0000256" key="1">
    <source>
        <dbReference type="ARBA" id="ARBA00004651"/>
    </source>
</evidence>
<evidence type="ECO:0000256" key="5">
    <source>
        <dbReference type="ARBA" id="ARBA00022692"/>
    </source>
</evidence>
<keyword evidence="7 12" id="KW-1133">Transmembrane helix</keyword>
<dbReference type="GO" id="GO:0015293">
    <property type="term" value="F:symporter activity"/>
    <property type="evidence" value="ECO:0007669"/>
    <property type="project" value="UniProtKB-KW"/>
</dbReference>
<reference evidence="14 15" key="1">
    <citation type="submission" date="2020-07" db="EMBL/GenBank/DDBJ databases">
        <title>Sequencing the genomes of 1000 actinobacteria strains.</title>
        <authorList>
            <person name="Klenk H.-P."/>
        </authorList>
    </citation>
    <scope>NUCLEOTIDE SEQUENCE [LARGE SCALE GENOMIC DNA]</scope>
    <source>
        <strain evidence="14 15">DSM 26341</strain>
    </source>
</reference>
<evidence type="ECO:0000256" key="3">
    <source>
        <dbReference type="ARBA" id="ARBA00022448"/>
    </source>
</evidence>
<feature type="domain" description="Major facilitator superfamily (MFS) profile" evidence="13">
    <location>
        <begin position="37"/>
        <end position="443"/>
    </location>
</feature>
<feature type="compositionally biased region" description="Polar residues" evidence="11">
    <location>
        <begin position="1"/>
        <end position="17"/>
    </location>
</feature>
<proteinExistence type="inferred from homology"/>
<feature type="transmembrane region" description="Helical" evidence="12">
    <location>
        <begin position="421"/>
        <end position="438"/>
    </location>
</feature>